<dbReference type="Proteomes" id="UP001597368">
    <property type="component" value="Unassembled WGS sequence"/>
</dbReference>
<dbReference type="EMBL" id="JBHUFV010000059">
    <property type="protein sequence ID" value="MFD1937347.1"/>
    <property type="molecule type" value="Genomic_DNA"/>
</dbReference>
<dbReference type="InterPro" id="IPR001853">
    <property type="entry name" value="DSBA-like_thioredoxin_dom"/>
</dbReference>
<keyword evidence="4" id="KW-1185">Reference proteome</keyword>
<dbReference type="Pfam" id="PF01323">
    <property type="entry name" value="DSBA"/>
    <property type="match status" value="1"/>
</dbReference>
<proteinExistence type="predicted"/>
<dbReference type="SUPFAM" id="SSF52833">
    <property type="entry name" value="Thioredoxin-like"/>
    <property type="match status" value="1"/>
</dbReference>
<sequence>MTSSTRNDTMTIEVYADIVCPWCYIGKRRLERALRNFRGTDGVRIVYRPFQLDPGAPATGTPARRHLGQKLGSQVGTVLERTSRMAAREGIEMHFDHALIGNTLDAHRVLRLAEAEGKQAGVLEQLFAAYFTHGRDITDHAVLADAAAAAGLDRRHVLDMLAGSTGVREVTAEIAAAHARGVSSVPTIVVNGRHAIQGVQEIPALLDALERARDEAGAGDAETGDTTPNPAGVAGTCTI</sequence>
<name>A0ABW4T8Q5_9ACTN</name>
<organism evidence="3 4">
    <name type="scientific">Nonomuraea mangrovi</name>
    <dbReference type="NCBI Taxonomy" id="2316207"/>
    <lineage>
        <taxon>Bacteria</taxon>
        <taxon>Bacillati</taxon>
        <taxon>Actinomycetota</taxon>
        <taxon>Actinomycetes</taxon>
        <taxon>Streptosporangiales</taxon>
        <taxon>Streptosporangiaceae</taxon>
        <taxon>Nonomuraea</taxon>
    </lineage>
</organism>
<feature type="region of interest" description="Disordered" evidence="1">
    <location>
        <begin position="214"/>
        <end position="239"/>
    </location>
</feature>
<dbReference type="RefSeq" id="WP_379578445.1">
    <property type="nucleotide sequence ID" value="NZ_JBHUFV010000059.1"/>
</dbReference>
<comment type="caution">
    <text evidence="3">The sequence shown here is derived from an EMBL/GenBank/DDBJ whole genome shotgun (WGS) entry which is preliminary data.</text>
</comment>
<protein>
    <submittedName>
        <fullName evidence="3">DsbA family oxidoreductase</fullName>
    </submittedName>
</protein>
<feature type="domain" description="DSBA-like thioredoxin" evidence="2">
    <location>
        <begin position="11"/>
        <end position="209"/>
    </location>
</feature>
<evidence type="ECO:0000259" key="2">
    <source>
        <dbReference type="Pfam" id="PF01323"/>
    </source>
</evidence>
<evidence type="ECO:0000313" key="3">
    <source>
        <dbReference type="EMBL" id="MFD1937347.1"/>
    </source>
</evidence>
<dbReference type="InterPro" id="IPR036249">
    <property type="entry name" value="Thioredoxin-like_sf"/>
</dbReference>
<reference evidence="4" key="1">
    <citation type="journal article" date="2019" name="Int. J. Syst. Evol. Microbiol.">
        <title>The Global Catalogue of Microorganisms (GCM) 10K type strain sequencing project: providing services to taxonomists for standard genome sequencing and annotation.</title>
        <authorList>
            <consortium name="The Broad Institute Genomics Platform"/>
            <consortium name="The Broad Institute Genome Sequencing Center for Infectious Disease"/>
            <person name="Wu L."/>
            <person name="Ma J."/>
        </authorList>
    </citation>
    <scope>NUCLEOTIDE SEQUENCE [LARGE SCALE GENOMIC DNA]</scope>
    <source>
        <strain evidence="4">ICMP 6774ER</strain>
    </source>
</reference>
<evidence type="ECO:0000313" key="4">
    <source>
        <dbReference type="Proteomes" id="UP001597368"/>
    </source>
</evidence>
<accession>A0ABW4T8Q5</accession>
<gene>
    <name evidence="3" type="ORF">ACFSKW_38350</name>
</gene>
<dbReference type="PANTHER" id="PTHR13887">
    <property type="entry name" value="GLUTATHIONE S-TRANSFERASE KAPPA"/>
    <property type="match status" value="1"/>
</dbReference>
<dbReference type="PANTHER" id="PTHR13887:SF41">
    <property type="entry name" value="THIOREDOXIN SUPERFAMILY PROTEIN"/>
    <property type="match status" value="1"/>
</dbReference>
<dbReference type="CDD" id="cd03024">
    <property type="entry name" value="DsbA_FrnE"/>
    <property type="match status" value="1"/>
</dbReference>
<dbReference type="Gene3D" id="3.40.30.10">
    <property type="entry name" value="Glutaredoxin"/>
    <property type="match status" value="1"/>
</dbReference>
<evidence type="ECO:0000256" key="1">
    <source>
        <dbReference type="SAM" id="MobiDB-lite"/>
    </source>
</evidence>